<sequence>MTDNLAVSDERVNKCGYVVVSNVSGQIVPDFHSFDYGEALLHSALEVPGSTVKPWMEAHVEELTRKGYHLTPAYFINGERTNSAIKDGQTYPLGHKNWSYATEISSVVPKDCVMIDWDGDKPDAATVEDVATALGLTVEELDKARIQHRRKGEKASIHWLFRLPENTPVKTCANEWLSRVDIRANTDHPQGSKHGLIDIKPGKIINLPHVDKIVKLDVSCVAVPFPKHDDNVDRTKTPMPTGANVEEVRDALTFIDPDCEHDDWKSVGMALQAEFGDSGLSLWDEWSSKGAKYPGTRHLSDKYRTFKPKAGGVSVKTLFKMARDGGWNSRKVIDAATVFGAPTLPATSPVVREGFQWIPAQQLAEFFAGCIYIASEHAVLMPNGSRLKPEAFNAIKGGYIFGMDAEGNKSTDKAFDAFTRNRCITLPKVINTHFAPEKPFGSVDIVDGIESVNTYLPCPGMRKAGDVTPFLNHIEKLLPVEADRDILLNWMAYKVQHPGECMRWAPVLVGAPGNGKTTVADVMSYAIGHKYVSVVQSSDVENKFNGWAYEKCLAVINDFKVGDKRDVMEVLKPMITDKRIPVQKKGTDTVTSSNHLGFIITSNHRDAVVKTSDDRRYAVFFTAQNNESDILRDGMDDKYFVQLNDWLESDGYAAVAEYLSQRHVESHPNRAPETSSMAEAIRESMTPAQAAILEAAEDGRPGFCNNIIVAAAARWVLENSGVKITHGKVVGRVLRELGYEPIPNSESWKINGNRFSPWAKCGTIPANTTLSKEEVVRLSGYIDNRALAMVQH</sequence>
<dbReference type="InterPro" id="IPR045455">
    <property type="entry name" value="NrS-1_pol-like_helicase"/>
</dbReference>
<dbReference type="AlphaFoldDB" id="A0A5P0JGV2"/>
<dbReference type="Proteomes" id="UP000359125">
    <property type="component" value="Unassembled WGS sequence"/>
</dbReference>
<evidence type="ECO:0000313" key="4">
    <source>
        <dbReference type="Proteomes" id="UP000359125"/>
    </source>
</evidence>
<accession>A0A5P0JGV2</accession>
<gene>
    <name evidence="3" type="ORF">EIZ93_23975</name>
</gene>
<dbReference type="RefSeq" id="WP_152932276.1">
    <property type="nucleotide sequence ID" value="NZ_RYCF01000168.1"/>
</dbReference>
<dbReference type="GO" id="GO:0016817">
    <property type="term" value="F:hydrolase activity, acting on acid anhydrides"/>
    <property type="evidence" value="ECO:0007669"/>
    <property type="project" value="InterPro"/>
</dbReference>
<evidence type="ECO:0000259" key="1">
    <source>
        <dbReference type="Pfam" id="PF08707"/>
    </source>
</evidence>
<evidence type="ECO:0000313" key="3">
    <source>
        <dbReference type="EMBL" id="MQK27263.1"/>
    </source>
</evidence>
<dbReference type="EMBL" id="RYCF01000168">
    <property type="protein sequence ID" value="MQK27263.1"/>
    <property type="molecule type" value="Genomic_DNA"/>
</dbReference>
<feature type="domain" description="NrS-1 polymerase-like helicase" evidence="2">
    <location>
        <begin position="508"/>
        <end position="616"/>
    </location>
</feature>
<proteinExistence type="predicted"/>
<dbReference type="SUPFAM" id="SSF52540">
    <property type="entry name" value="P-loop containing nucleoside triphosphate hydrolases"/>
    <property type="match status" value="1"/>
</dbReference>
<dbReference type="InterPro" id="IPR014819">
    <property type="entry name" value="PriCT_2"/>
</dbReference>
<dbReference type="Gene3D" id="3.40.50.300">
    <property type="entry name" value="P-loop containing nucleotide triphosphate hydrolases"/>
    <property type="match status" value="1"/>
</dbReference>
<reference evidence="3 4" key="1">
    <citation type="journal article" date="2019" name="Environ. Health Perspect.">
        <title>Inter-host Transmission of Carbapenemase-Producing Escherichia coli among Humans and Backyard Animals.</title>
        <authorList>
            <person name="Li J."/>
            <person name="Bi Z."/>
            <person name="Ma S."/>
            <person name="Chen B."/>
            <person name="Cai C."/>
            <person name="He J."/>
            <person name="Schwarz S."/>
            <person name="Sun C."/>
            <person name="Zhou Y."/>
            <person name="Yin J."/>
            <person name="Hulth A."/>
            <person name="Wang Y."/>
            <person name="Shen Z."/>
            <person name="Wang S."/>
            <person name="Wu C."/>
            <person name="Nilsson L.E."/>
            <person name="Walsh T.R."/>
            <person name="Borjesson S."/>
            <person name="Shen J."/>
            <person name="Sun Q."/>
            <person name="Wang Y."/>
        </authorList>
    </citation>
    <scope>NUCLEOTIDE SEQUENCE [LARGE SCALE GENOMIC DNA]</scope>
    <source>
        <strain evidence="3 4">A016f</strain>
    </source>
</reference>
<protein>
    <submittedName>
        <fullName evidence="3">Uncharacterized protein</fullName>
    </submittedName>
</protein>
<dbReference type="InterPro" id="IPR027417">
    <property type="entry name" value="P-loop_NTPase"/>
</dbReference>
<dbReference type="Pfam" id="PF19263">
    <property type="entry name" value="DUF5906"/>
    <property type="match status" value="1"/>
</dbReference>
<organism evidence="3 4">
    <name type="scientific">Escherichia coli</name>
    <dbReference type="NCBI Taxonomy" id="562"/>
    <lineage>
        <taxon>Bacteria</taxon>
        <taxon>Pseudomonadati</taxon>
        <taxon>Pseudomonadota</taxon>
        <taxon>Gammaproteobacteria</taxon>
        <taxon>Enterobacterales</taxon>
        <taxon>Enterobacteriaceae</taxon>
        <taxon>Escherichia</taxon>
    </lineage>
</organism>
<feature type="domain" description="Primase C-terminal 2" evidence="1">
    <location>
        <begin position="248"/>
        <end position="322"/>
    </location>
</feature>
<name>A0A5P0JGV2_ECOLX</name>
<dbReference type="Pfam" id="PF08707">
    <property type="entry name" value="PriCT_2"/>
    <property type="match status" value="1"/>
</dbReference>
<evidence type="ECO:0000259" key="2">
    <source>
        <dbReference type="Pfam" id="PF19263"/>
    </source>
</evidence>
<comment type="caution">
    <text evidence="3">The sequence shown here is derived from an EMBL/GenBank/DDBJ whole genome shotgun (WGS) entry which is preliminary data.</text>
</comment>